<comment type="caution">
    <text evidence="3">The sequence shown here is derived from an EMBL/GenBank/DDBJ whole genome shotgun (WGS) entry which is preliminary data.</text>
</comment>
<dbReference type="PANTHER" id="PTHR13037">
    <property type="entry name" value="FORMIN"/>
    <property type="match status" value="1"/>
</dbReference>
<evidence type="ECO:0000313" key="3">
    <source>
        <dbReference type="EMBL" id="KAG2448358.1"/>
    </source>
</evidence>
<dbReference type="OrthoDB" id="419333at2759"/>
<feature type="region of interest" description="Disordered" evidence="2">
    <location>
        <begin position="170"/>
        <end position="193"/>
    </location>
</feature>
<proteinExistence type="predicted"/>
<feature type="region of interest" description="Disordered" evidence="2">
    <location>
        <begin position="2075"/>
        <end position="2104"/>
    </location>
</feature>
<feature type="region of interest" description="Disordered" evidence="2">
    <location>
        <begin position="1544"/>
        <end position="1571"/>
    </location>
</feature>
<sequence>MASTISVAGAGGCDTTVHLRVAPGGTSSTAVMFIEGDQITDEDSLEILGPTRCSPEGHLQSIAGRFPDASPVLLVMPTTVVAGGQACFGNFVCASTATGEPLGFKPQEYRATTHLHAILAASGVDVGTKDVGLELVGFSKGAVVLNQLLTEMAWHEEALANSAGGGPAGVPAAAAAGTADPSPSPSHGRSSATAAASPAGLAVQYVAARGVAPGAAPRMAAPADARFLDSIRTVHFLDAGLNSRGVHITDVTVAHWLGRRHQRLALDVWLHGTPRQWADRRRPWIAAEKTRFVELLKAAGLHAQPSPFKARRLTAALSPDVPPSPSPSWPPPLPVGGDVCSVSLELELPSVTEDSLASLGQNLTTLCGAVARVVDALLAAAATDFGVTLPPSVTFACSNASSSGSGGGTSLTAASQLPSSLTGALVTYFGGEGYRLLASTLGGLPSPSTNGGCVPADGNLAALVVAAGGECPTAGSRVGPPLCPPSPPVSPPATPPSPPSSPSPSWPPLLPAGGDVCSVSLELELPSVTEDSLASLGQNLTTLCGAVARVVDALLATAATDFGVTLPPSVTFACSNASSSGSGGGTSLTAASQLPSSLTGALVTYFGGEGYRLLASTLGGLPSPSTNGGCVPADGNLAALVVAAGGECPTAGSRVGPPLCPPSPPVSPPATPPFPPSSPPPSWPPLLPAGGDVCSVSLELELPSVTEDSLASLGQNLTTLCGAVARVVDALLAAAATDFGVTLPPSVTFACSNASSSGSGGGTSLTAASQLPSSLTGALVTYFGGEGYRLLASTLGGLPSPSTNGGCVPADGNLAALVVAAGGECPTAGSRVGPPLCPPSPPVSPPATPPSPPSSPSPSWPPLLPAGGDVCSVSLELELPSVTEDSLASLGQNLTTLCGAVARVVDALLATAATDFGVTLPPSVTFACSNASSSGSGGGTSLTAASQLPSSLTGALVTYFGGEGYRLLASTLGGLPSPSTNGGCVPADGNLAALVVAAGGECPTAGSRVGPPLCPPSPPVSPPATPPSPPSSPSPSWPPLLPAGGDVCSVSLELELPSVTEDSLASLGQNLTTLCGAVARVVDALLATAATDFGVTLPPSVTFACSNASSSGSGGGTSLTAASQLPSSLTGALVTYFGGEGYRLLASTLGGLPSPSTNGGCVPADGNLAALVVAAGGECPTAGSRVGPPLCPPSPPVSPPATPPFPPSSPPPSWPPLLPAGGDVCSVSLELELPSVTEDSLASLGQNLTTLCGAVARVVDALLAAAATDFGVTLPPSVTFACSNASSSGSGGGTSLTAASQLPSSLTGALVTYFGGEGYRLLASTLGGLPSPSTNGGCVPADGNLAALVVAAGGECPTAGSRVGPPLCPPSPPVSPPATPPSPPSSPSPSWPPLLPAGGDVCSVSLELELPSVTEDSLASLGQNLTTLCGAVARVVDALLATAATDFGVTLPPSVTFACSNASSSGSGGGTSLTAASQLPSSLTGALVTYFGGEGYRLLASTLGGLPSPSTNGGCVPADGNLAALVVAAGGECPTAGSRVGPPLCPPSPPVSPPATPPSPPSSPSPSWPPPLPVGGDVCSVSLELELPSVTEDSLASLGQNLTTLCGAVARVVDALLAAAATDFGVTLPPSVTFACSNASSSGSGGGTSLTAASQLPSSLTGALVTYFGGEGYRLLASTLGGLPSPSTNGGCVPADGNLAALVVAAGGECPTAGSRVGPPLCPPSPPVSPPATPPSPPSSPSPSWPPLLPAGGDVCSVSLELELPSVTEDSLASLGQNLTTLCGAVARVVDALLATAATDFGVTLPPSVTFACSNASSSGSGGGTSLTAASQLPSSLTGALVTYFGGEGYRLLASTLGGLPSPSTNGGCVPADGNLAALVVAAGGECPTAGSRVGPPLCPPSPPVSPPATPPFPPSSPPPSWPPLLPAGGDVCSVSLELELPSVTEDSLASLGQNLTTLCGAVARVVDALLAAAATDFGVTLPPSVTFACSNASSSGSGGGTSLTAASQLPSSLTGALVTYFGGEGYRLLASTLGGLPSPSTNGGCVPADGNLAALVVAAGGECPTAGSRVGPPLCPPSPPVSPPATPPSPPSSPSPSWPPLLPPGGDVCSVSLELELPSVTEDSLASLGQNLTTLCGAVARVVDALLATAATDFGVTLPPSVTFACSNASSSGSGGGTSLTAASQLPSSLTGALVTYFGGEGYRLLASTLGGLPSPSTNGGCVPADGNLAALVVAAGGECPTAGSRVGPPLCPPSPPVSPPATPPSPPSSPSPSWPPLLPAGGDVCSVSLELELPSVTEDSLASLGQNLTTLCGAVARVVDALLATAATDFGVTLPPSVTFACSNASSSGSGGGTSLTAASQLPSSLTGALVTYFGGEGYRLLASTLGGLPSPSTNGGCVPADGNLAALVVAAGGECPTAGSRVGPPLCPPSPPVSPPATPPFPPSSPPPSWPPLLPAGGDVCSVSLELELPSVTEDSLASLGQNLTTLCGAVARVVDALLAAAATDFGVTLPPSVTFACSNASSSGSGGGTSLTAASQLPSSLTGALVTYFGGEGYRLLASTLGGLPSPSTNGGCVPADGNLAALVVAAGGECPTAGSRVGPPLCPPSPPVSPPATPPSPPSSPSPSWPPLLPAGGDVCSVSLELELPSVTEDSLASLGQNLTTLCGAVARVVDALLATAATDFGVTLPPSVTFACSNASGGGTSLTAASQLPSSLTGALVTYFGGEGYRLLASTLGGLPSPSTNGGCVPADGNLAALVVAAGGECPTAGSRVGPPLCPPSPPVSPPATPPSPPSSPSPSWPPLLPAGGDVCSVSLELELPSVTEDSLASLGQNLTTLCGAVARVVDALLATAATDFGVTLPPSVTFACSNASSSGSGGGTSLTAASQLPSSLTGALVTYFGGEGYRLLASTLGGLPSPSTNGGCVPADGNLAALVVAAGGECPTAGSRVGPPLCPPSPPVSPPATPPFPPSSPPPSWPPLLPAGGDVCSVSLELELPSVTEDSLASLGQNLTTLCGAVARVVDALLAAAATDFGVTLPPSVTFACSNASSSGSGGGTSLTAASQLPSSLTGALVTYFGGEGYRLLASTLGGLPSPSTNGGCVPADGNLAALVVAAGGECPTAGSRVGPPLCPPSPPVSPPATPPPRPLSIGGLG</sequence>
<dbReference type="InterPro" id="IPR018881">
    <property type="entry name" value="C2orf69_mit"/>
</dbReference>
<feature type="region of interest" description="Disordered" evidence="2">
    <location>
        <begin position="482"/>
        <end position="509"/>
    </location>
</feature>
<feature type="region of interest" description="Disordered" evidence="2">
    <location>
        <begin position="1721"/>
        <end position="1748"/>
    </location>
</feature>
<feature type="compositionally biased region" description="Low complexity" evidence="2">
    <location>
        <begin position="170"/>
        <end position="181"/>
    </location>
</feature>
<feature type="region of interest" description="Disordered" evidence="2">
    <location>
        <begin position="836"/>
        <end position="863"/>
    </location>
</feature>
<evidence type="ECO:0000256" key="1">
    <source>
        <dbReference type="ARBA" id="ARBA00022581"/>
    </source>
</evidence>
<feature type="region of interest" description="Disordered" evidence="2">
    <location>
        <begin position="659"/>
        <end position="686"/>
    </location>
</feature>
<accession>A0A836B5X6</accession>
<gene>
    <name evidence="3" type="ORF">HYH02_006940</name>
</gene>
<dbReference type="Pfam" id="PF10561">
    <property type="entry name" value="C2orf69"/>
    <property type="match status" value="1"/>
</dbReference>
<organism evidence="3 4">
    <name type="scientific">Chlamydomonas schloesseri</name>
    <dbReference type="NCBI Taxonomy" id="2026947"/>
    <lineage>
        <taxon>Eukaryota</taxon>
        <taxon>Viridiplantae</taxon>
        <taxon>Chlorophyta</taxon>
        <taxon>core chlorophytes</taxon>
        <taxon>Chlorophyceae</taxon>
        <taxon>CS clade</taxon>
        <taxon>Chlamydomonadales</taxon>
        <taxon>Chlamydomonadaceae</taxon>
        <taxon>Chlamydomonas</taxon>
    </lineage>
</organism>
<feature type="region of interest" description="Disordered" evidence="2">
    <location>
        <begin position="1190"/>
        <end position="1217"/>
    </location>
</feature>
<keyword evidence="1" id="KW-0945">Host-virus interaction</keyword>
<name>A0A836B5X6_9CHLO</name>
<evidence type="ECO:0000256" key="2">
    <source>
        <dbReference type="SAM" id="MobiDB-lite"/>
    </source>
</evidence>
<feature type="region of interest" description="Disordered" evidence="2">
    <location>
        <begin position="1367"/>
        <end position="1394"/>
    </location>
</feature>
<reference evidence="3" key="1">
    <citation type="journal article" date="2020" name="bioRxiv">
        <title>Comparative genomics of Chlamydomonas.</title>
        <authorList>
            <person name="Craig R.J."/>
            <person name="Hasan A.R."/>
            <person name="Ness R.W."/>
            <person name="Keightley P.D."/>
        </authorList>
    </citation>
    <scope>NUCLEOTIDE SEQUENCE</scope>
    <source>
        <strain evidence="3">CCAP 11/173</strain>
    </source>
</reference>
<dbReference type="Proteomes" id="UP000613740">
    <property type="component" value="Unassembled WGS sequence"/>
</dbReference>
<dbReference type="EMBL" id="JAEHOD010000018">
    <property type="protein sequence ID" value="KAG2448358.1"/>
    <property type="molecule type" value="Genomic_DNA"/>
</dbReference>
<feature type="region of interest" description="Disordered" evidence="2">
    <location>
        <begin position="2429"/>
        <end position="2456"/>
    </location>
</feature>
<feature type="region of interest" description="Disordered" evidence="2">
    <location>
        <begin position="3126"/>
        <end position="3157"/>
    </location>
</feature>
<dbReference type="PANTHER" id="PTHR13037:SF24">
    <property type="entry name" value="POLYCOMB PROTEIN PCL-RELATED"/>
    <property type="match status" value="1"/>
</dbReference>
<evidence type="ECO:0000313" key="4">
    <source>
        <dbReference type="Proteomes" id="UP000613740"/>
    </source>
</evidence>
<feature type="compositionally biased region" description="Pro residues" evidence="2">
    <location>
        <begin position="3132"/>
        <end position="3150"/>
    </location>
</feature>
<feature type="region of interest" description="Disordered" evidence="2">
    <location>
        <begin position="1898"/>
        <end position="1925"/>
    </location>
</feature>
<feature type="region of interest" description="Disordered" evidence="2">
    <location>
        <begin position="2252"/>
        <end position="2279"/>
    </location>
</feature>
<protein>
    <submittedName>
        <fullName evidence="3">Uncharacterized protein</fullName>
    </submittedName>
</protein>
<keyword evidence="4" id="KW-1185">Reference proteome</keyword>
<feature type="region of interest" description="Disordered" evidence="2">
    <location>
        <begin position="2606"/>
        <end position="2633"/>
    </location>
</feature>
<feature type="region of interest" description="Disordered" evidence="2">
    <location>
        <begin position="1013"/>
        <end position="1040"/>
    </location>
</feature>
<feature type="region of interest" description="Disordered" evidence="2">
    <location>
        <begin position="2956"/>
        <end position="2983"/>
    </location>
</feature>
<feature type="region of interest" description="Disordered" evidence="2">
    <location>
        <begin position="2779"/>
        <end position="2806"/>
    </location>
</feature>